<dbReference type="EMBL" id="VSRR010049343">
    <property type="protein sequence ID" value="MPC78785.1"/>
    <property type="molecule type" value="Genomic_DNA"/>
</dbReference>
<sequence>MQAGWRASQLECLGFLPTYDLRGDSCLLVRVGEGTSCRWGVWYFEETQSYSIIFLLIIRSSDKNTRQGRCQKVSEEENH</sequence>
<dbReference type="AlphaFoldDB" id="A0A5B7I9E6"/>
<protein>
    <submittedName>
        <fullName evidence="1">Uncharacterized protein</fullName>
    </submittedName>
</protein>
<reference evidence="1 2" key="1">
    <citation type="submission" date="2019-05" db="EMBL/GenBank/DDBJ databases">
        <title>Another draft genome of Portunus trituberculatus and its Hox gene families provides insights of decapod evolution.</title>
        <authorList>
            <person name="Jeong J.-H."/>
            <person name="Song I."/>
            <person name="Kim S."/>
            <person name="Choi T."/>
            <person name="Kim D."/>
            <person name="Ryu S."/>
            <person name="Kim W."/>
        </authorList>
    </citation>
    <scope>NUCLEOTIDE SEQUENCE [LARGE SCALE GENOMIC DNA]</scope>
    <source>
        <tissue evidence="1">Muscle</tissue>
    </source>
</reference>
<keyword evidence="2" id="KW-1185">Reference proteome</keyword>
<accession>A0A5B7I9E6</accession>
<evidence type="ECO:0000313" key="1">
    <source>
        <dbReference type="EMBL" id="MPC78785.1"/>
    </source>
</evidence>
<proteinExistence type="predicted"/>
<comment type="caution">
    <text evidence="1">The sequence shown here is derived from an EMBL/GenBank/DDBJ whole genome shotgun (WGS) entry which is preliminary data.</text>
</comment>
<gene>
    <name evidence="1" type="ORF">E2C01_073282</name>
</gene>
<name>A0A5B7I9E6_PORTR</name>
<organism evidence="1 2">
    <name type="scientific">Portunus trituberculatus</name>
    <name type="common">Swimming crab</name>
    <name type="synonym">Neptunus trituberculatus</name>
    <dbReference type="NCBI Taxonomy" id="210409"/>
    <lineage>
        <taxon>Eukaryota</taxon>
        <taxon>Metazoa</taxon>
        <taxon>Ecdysozoa</taxon>
        <taxon>Arthropoda</taxon>
        <taxon>Crustacea</taxon>
        <taxon>Multicrustacea</taxon>
        <taxon>Malacostraca</taxon>
        <taxon>Eumalacostraca</taxon>
        <taxon>Eucarida</taxon>
        <taxon>Decapoda</taxon>
        <taxon>Pleocyemata</taxon>
        <taxon>Brachyura</taxon>
        <taxon>Eubrachyura</taxon>
        <taxon>Portunoidea</taxon>
        <taxon>Portunidae</taxon>
        <taxon>Portuninae</taxon>
        <taxon>Portunus</taxon>
    </lineage>
</organism>
<evidence type="ECO:0000313" key="2">
    <source>
        <dbReference type="Proteomes" id="UP000324222"/>
    </source>
</evidence>
<dbReference type="Proteomes" id="UP000324222">
    <property type="component" value="Unassembled WGS sequence"/>
</dbReference>